<sequence>MTIRNYEYQSDFARKYFQQGREEGREEGAIEAKAKAVLDVLETRGLAVPDEVRRRVLATKDLSTLDRWHRSAVLVSSASALFDDVS</sequence>
<dbReference type="EMBL" id="WJIE01000007">
    <property type="protein sequence ID" value="MRG95059.1"/>
    <property type="molecule type" value="Genomic_DNA"/>
</dbReference>
<evidence type="ECO:0000313" key="2">
    <source>
        <dbReference type="Proteomes" id="UP000440224"/>
    </source>
</evidence>
<dbReference type="AlphaFoldDB" id="A0A6N7PT07"/>
<dbReference type="RefSeq" id="WP_153821888.1">
    <property type="nucleotide sequence ID" value="NZ_WJIE01000007.1"/>
</dbReference>
<dbReference type="Proteomes" id="UP000440224">
    <property type="component" value="Unassembled WGS sequence"/>
</dbReference>
<dbReference type="OrthoDB" id="5520850at2"/>
<proteinExistence type="predicted"/>
<organism evidence="1 2">
    <name type="scientific">Polyangium spumosum</name>
    <dbReference type="NCBI Taxonomy" id="889282"/>
    <lineage>
        <taxon>Bacteria</taxon>
        <taxon>Pseudomonadati</taxon>
        <taxon>Myxococcota</taxon>
        <taxon>Polyangia</taxon>
        <taxon>Polyangiales</taxon>
        <taxon>Polyangiaceae</taxon>
        <taxon>Polyangium</taxon>
    </lineage>
</organism>
<evidence type="ECO:0000313" key="1">
    <source>
        <dbReference type="EMBL" id="MRG95059.1"/>
    </source>
</evidence>
<reference evidence="1 2" key="1">
    <citation type="submission" date="2019-10" db="EMBL/GenBank/DDBJ databases">
        <title>A soil myxobacterium in the family Polyangiaceae.</title>
        <authorList>
            <person name="Li Y."/>
            <person name="Wang J."/>
        </authorList>
    </citation>
    <scope>NUCLEOTIDE SEQUENCE [LARGE SCALE GENOMIC DNA]</scope>
    <source>
        <strain evidence="1 2">DSM 14734</strain>
    </source>
</reference>
<gene>
    <name evidence="1" type="ORF">GF068_24515</name>
</gene>
<accession>A0A6N7PT07</accession>
<name>A0A6N7PT07_9BACT</name>
<protein>
    <submittedName>
        <fullName evidence="1">Uncharacterized protein</fullName>
    </submittedName>
</protein>
<comment type="caution">
    <text evidence="1">The sequence shown here is derived from an EMBL/GenBank/DDBJ whole genome shotgun (WGS) entry which is preliminary data.</text>
</comment>
<keyword evidence="2" id="KW-1185">Reference proteome</keyword>